<evidence type="ECO:0000256" key="11">
    <source>
        <dbReference type="ARBA" id="ARBA00023136"/>
    </source>
</evidence>
<dbReference type="GO" id="GO:0004222">
    <property type="term" value="F:metalloendopeptidase activity"/>
    <property type="evidence" value="ECO:0007669"/>
    <property type="project" value="InterPro"/>
</dbReference>
<dbReference type="EMBL" id="CAFBLN010000021">
    <property type="protein sequence ID" value="CAB4868563.1"/>
    <property type="molecule type" value="Genomic_DNA"/>
</dbReference>
<dbReference type="Gene3D" id="3.30.2010.10">
    <property type="entry name" value="Metalloproteases ('zincins'), catalytic domain"/>
    <property type="match status" value="1"/>
</dbReference>
<evidence type="ECO:0000256" key="7">
    <source>
        <dbReference type="ARBA" id="ARBA00022801"/>
    </source>
</evidence>
<dbReference type="GO" id="GO:0046872">
    <property type="term" value="F:metal ion binding"/>
    <property type="evidence" value="ECO:0007669"/>
    <property type="project" value="UniProtKB-KW"/>
</dbReference>
<dbReference type="HAMAP" id="MF_00188">
    <property type="entry name" value="Pept_M48_protease_HtpX"/>
    <property type="match status" value="1"/>
</dbReference>
<keyword evidence="4" id="KW-0645">Protease</keyword>
<comment type="cofactor">
    <cofactor evidence="1">
        <name>Zn(2+)</name>
        <dbReference type="ChEBI" id="CHEBI:29105"/>
    </cofactor>
</comment>
<feature type="transmembrane region" description="Helical" evidence="12">
    <location>
        <begin position="39"/>
        <end position="58"/>
    </location>
</feature>
<evidence type="ECO:0000256" key="5">
    <source>
        <dbReference type="ARBA" id="ARBA00022692"/>
    </source>
</evidence>
<feature type="domain" description="Peptidase M48" evidence="13">
    <location>
        <begin position="74"/>
        <end position="294"/>
    </location>
</feature>
<organism evidence="14">
    <name type="scientific">freshwater metagenome</name>
    <dbReference type="NCBI Taxonomy" id="449393"/>
    <lineage>
        <taxon>unclassified sequences</taxon>
        <taxon>metagenomes</taxon>
        <taxon>ecological metagenomes</taxon>
    </lineage>
</organism>
<dbReference type="InterPro" id="IPR001915">
    <property type="entry name" value="Peptidase_M48"/>
</dbReference>
<feature type="transmembrane region" description="Helical" evidence="12">
    <location>
        <begin position="12"/>
        <end position="33"/>
    </location>
</feature>
<keyword evidence="8" id="KW-0862">Zinc</keyword>
<evidence type="ECO:0000259" key="13">
    <source>
        <dbReference type="Pfam" id="PF01435"/>
    </source>
</evidence>
<dbReference type="NCBIfam" id="NF002669">
    <property type="entry name" value="PRK02391.1"/>
    <property type="match status" value="1"/>
</dbReference>
<evidence type="ECO:0000256" key="12">
    <source>
        <dbReference type="SAM" id="Phobius"/>
    </source>
</evidence>
<gene>
    <name evidence="14" type="ORF">UFOPK3381_00665</name>
</gene>
<proteinExistence type="inferred from homology"/>
<comment type="similarity">
    <text evidence="2">Belongs to the peptidase M48B family.</text>
</comment>
<accession>A0A6J7DMP3</accession>
<dbReference type="PANTHER" id="PTHR43221">
    <property type="entry name" value="PROTEASE HTPX"/>
    <property type="match status" value="1"/>
</dbReference>
<dbReference type="GO" id="GO:0006508">
    <property type="term" value="P:proteolysis"/>
    <property type="evidence" value="ECO:0007669"/>
    <property type="project" value="UniProtKB-KW"/>
</dbReference>
<evidence type="ECO:0000256" key="3">
    <source>
        <dbReference type="ARBA" id="ARBA00022475"/>
    </source>
</evidence>
<evidence type="ECO:0000256" key="6">
    <source>
        <dbReference type="ARBA" id="ARBA00022723"/>
    </source>
</evidence>
<dbReference type="Pfam" id="PF01435">
    <property type="entry name" value="Peptidase_M48"/>
    <property type="match status" value="1"/>
</dbReference>
<protein>
    <submittedName>
        <fullName evidence="14">Unannotated protein</fullName>
    </submittedName>
</protein>
<sequence length="301" mass="32853">MASRGYESDHGLTTRMFVTGLAIMALYVAVGFALVRLGIGLGAIIVIEFALIFGQYWFSDKIAMASMGARVVTPEEEPQLHAMIDRLCVLANMPKPRVGLSHVQMPNAFATGRNPKHSVVVVTEGIRQRLDDEELEAVLAHELSHVAHRDVAVMTVASSLGMIAGLISRMAMWGAMLGGGRRDEDNQNAFMMELIVMVVSFAVYVVSFLLTMSLSRYRELAADRAGAILIGKPSALASALTKVTGDMARIPNNDLRRVEGMNAFFFTPALAKGSMGALFSTHPSLQKRLDQLARLEREMNQ</sequence>
<evidence type="ECO:0000313" key="14">
    <source>
        <dbReference type="EMBL" id="CAB4868563.1"/>
    </source>
</evidence>
<dbReference type="AlphaFoldDB" id="A0A6J7DMP3"/>
<keyword evidence="10" id="KW-0482">Metalloprotease</keyword>
<dbReference type="InterPro" id="IPR050083">
    <property type="entry name" value="HtpX_protease"/>
</dbReference>
<evidence type="ECO:0000256" key="10">
    <source>
        <dbReference type="ARBA" id="ARBA00023049"/>
    </source>
</evidence>
<keyword evidence="5 12" id="KW-0812">Transmembrane</keyword>
<keyword evidence="11 12" id="KW-0472">Membrane</keyword>
<name>A0A6J7DMP3_9ZZZZ</name>
<evidence type="ECO:0000256" key="8">
    <source>
        <dbReference type="ARBA" id="ARBA00022833"/>
    </source>
</evidence>
<keyword evidence="7" id="KW-0378">Hydrolase</keyword>
<feature type="transmembrane region" description="Helical" evidence="12">
    <location>
        <begin position="151"/>
        <end position="174"/>
    </location>
</feature>
<keyword evidence="9 12" id="KW-1133">Transmembrane helix</keyword>
<dbReference type="PANTHER" id="PTHR43221:SF2">
    <property type="entry name" value="PROTEASE HTPX HOMOLOG"/>
    <property type="match status" value="1"/>
</dbReference>
<evidence type="ECO:0000256" key="2">
    <source>
        <dbReference type="ARBA" id="ARBA00009779"/>
    </source>
</evidence>
<evidence type="ECO:0000256" key="4">
    <source>
        <dbReference type="ARBA" id="ARBA00022670"/>
    </source>
</evidence>
<keyword evidence="3" id="KW-1003">Cell membrane</keyword>
<feature type="transmembrane region" description="Helical" evidence="12">
    <location>
        <begin position="194"/>
        <end position="214"/>
    </location>
</feature>
<reference evidence="14" key="1">
    <citation type="submission" date="2020-05" db="EMBL/GenBank/DDBJ databases">
        <authorList>
            <person name="Chiriac C."/>
            <person name="Salcher M."/>
            <person name="Ghai R."/>
            <person name="Kavagutti S V."/>
        </authorList>
    </citation>
    <scope>NUCLEOTIDE SEQUENCE</scope>
</reference>
<keyword evidence="6" id="KW-0479">Metal-binding</keyword>
<evidence type="ECO:0000256" key="9">
    <source>
        <dbReference type="ARBA" id="ARBA00022989"/>
    </source>
</evidence>
<evidence type="ECO:0000256" key="1">
    <source>
        <dbReference type="ARBA" id="ARBA00001947"/>
    </source>
</evidence>
<dbReference type="InterPro" id="IPR022919">
    <property type="entry name" value="Pept_M48_protease_HtpX"/>
</dbReference>